<dbReference type="Pfam" id="PF13489">
    <property type="entry name" value="Methyltransf_23"/>
    <property type="match status" value="1"/>
</dbReference>
<comment type="caution">
    <text evidence="1">The sequence shown here is derived from an EMBL/GenBank/DDBJ whole genome shotgun (WGS) entry which is preliminary data.</text>
</comment>
<evidence type="ECO:0000313" key="2">
    <source>
        <dbReference type="Proteomes" id="UP001362999"/>
    </source>
</evidence>
<organism evidence="1 2">
    <name type="scientific">Favolaschia claudopus</name>
    <dbReference type="NCBI Taxonomy" id="2862362"/>
    <lineage>
        <taxon>Eukaryota</taxon>
        <taxon>Fungi</taxon>
        <taxon>Dikarya</taxon>
        <taxon>Basidiomycota</taxon>
        <taxon>Agaricomycotina</taxon>
        <taxon>Agaricomycetes</taxon>
        <taxon>Agaricomycetidae</taxon>
        <taxon>Agaricales</taxon>
        <taxon>Marasmiineae</taxon>
        <taxon>Mycenaceae</taxon>
        <taxon>Favolaschia</taxon>
    </lineage>
</organism>
<reference evidence="1 2" key="1">
    <citation type="journal article" date="2024" name="J Genomics">
        <title>Draft genome sequencing and assembly of Favolaschia claudopus CIRM-BRFM 2984 isolated from oak limbs.</title>
        <authorList>
            <person name="Navarro D."/>
            <person name="Drula E."/>
            <person name="Chaduli D."/>
            <person name="Cazenave R."/>
            <person name="Ahrendt S."/>
            <person name="Wang J."/>
            <person name="Lipzen A."/>
            <person name="Daum C."/>
            <person name="Barry K."/>
            <person name="Grigoriev I.V."/>
            <person name="Favel A."/>
            <person name="Rosso M.N."/>
            <person name="Martin F."/>
        </authorList>
    </citation>
    <scope>NUCLEOTIDE SEQUENCE [LARGE SCALE GENOMIC DNA]</scope>
    <source>
        <strain evidence="1 2">CIRM-BRFM 2984</strain>
    </source>
</reference>
<dbReference type="AlphaFoldDB" id="A0AAW0CYT4"/>
<sequence>MGESVYTYQTAQEATEKRRLDELYVALREYLSSQVPFAHRYTTPPPKRILELGCGSGAWAIAASNDYPHAEVIAVDSSPTLEGIPLPKNLKFQLHNVSDPFPFEPASFDVVHARFLFIHVPNARDALTRAAALVKPGGWLLLEDINMQKIIDTGGPAISRVTGIWTGIVKDRGADACFGREMESTIRSTGAFSELHTKMVALPVCESSDVDNEFPAVMRLAAAFKLTILRLVDDWTTRFADKGITPGLGEKVHLEINSTTNDPPVLHELHFVWARRDA</sequence>
<protein>
    <submittedName>
        <fullName evidence="1">S-adenosyl-L-methionine-dependent methyltransferase</fullName>
    </submittedName>
</protein>
<accession>A0AAW0CYT4</accession>
<dbReference type="Gene3D" id="3.40.50.150">
    <property type="entry name" value="Vaccinia Virus protein VP39"/>
    <property type="match status" value="1"/>
</dbReference>
<dbReference type="PANTHER" id="PTHR43591">
    <property type="entry name" value="METHYLTRANSFERASE"/>
    <property type="match status" value="1"/>
</dbReference>
<name>A0AAW0CYT4_9AGAR</name>
<keyword evidence="1" id="KW-0808">Transferase</keyword>
<dbReference type="GO" id="GO:0032259">
    <property type="term" value="P:methylation"/>
    <property type="evidence" value="ECO:0007669"/>
    <property type="project" value="UniProtKB-KW"/>
</dbReference>
<dbReference type="CDD" id="cd02440">
    <property type="entry name" value="AdoMet_MTases"/>
    <property type="match status" value="1"/>
</dbReference>
<dbReference type="Proteomes" id="UP001362999">
    <property type="component" value="Unassembled WGS sequence"/>
</dbReference>
<dbReference type="SUPFAM" id="SSF53335">
    <property type="entry name" value="S-adenosyl-L-methionine-dependent methyltransferases"/>
    <property type="match status" value="1"/>
</dbReference>
<dbReference type="PANTHER" id="PTHR43591:SF24">
    <property type="entry name" value="2-METHOXY-6-POLYPRENYL-1,4-BENZOQUINOL METHYLASE, MITOCHONDRIAL"/>
    <property type="match status" value="1"/>
</dbReference>
<dbReference type="EMBL" id="JAWWNJ010000011">
    <property type="protein sequence ID" value="KAK7044428.1"/>
    <property type="molecule type" value="Genomic_DNA"/>
</dbReference>
<proteinExistence type="predicted"/>
<gene>
    <name evidence="1" type="ORF">R3P38DRAFT_163206</name>
</gene>
<keyword evidence="2" id="KW-1185">Reference proteome</keyword>
<evidence type="ECO:0000313" key="1">
    <source>
        <dbReference type="EMBL" id="KAK7044428.1"/>
    </source>
</evidence>
<dbReference type="InterPro" id="IPR029063">
    <property type="entry name" value="SAM-dependent_MTases_sf"/>
</dbReference>
<dbReference type="GO" id="GO:0008168">
    <property type="term" value="F:methyltransferase activity"/>
    <property type="evidence" value="ECO:0007669"/>
    <property type="project" value="UniProtKB-KW"/>
</dbReference>
<keyword evidence="1" id="KW-0489">Methyltransferase</keyword>